<evidence type="ECO:0000313" key="13">
    <source>
        <dbReference type="Proteomes" id="UP001153365"/>
    </source>
</evidence>
<sequence length="544" mass="60191">MSRFVRQSHYRHVYGQSSKREMCFDNIKVSASAWDTNLVAANPKFLSVNYQASGGGAFLVVPLTHTGKLPDLYPLCRAHTAPVLDTSFSPFSDNLIASSGEDGKVVITQIDENKLTAALRTEKAEVSDLEPLLRLAGHGRKAGHVRWHPIAENVLASASLEVKLWDVEKNTCAVELPQQPDMVASMSFNWTGTLLATTCKDKKLRMYDLRSGKLASIADSHTGIKGSRVEWMGRRDRICTTGFSKMSDRQVFIWDSGDLSRGPLKNLSVDTSSGTLMPFWSDNDILFLAGKGDGNIRYYEYEADDLHYLTEYKSTEPQRGMCWLPRRALNTQECEIARAYKVTNTLVEPISFIVPRKSDSFQADIYPPALSGTPALSANEFFSGKSAEPILVNLENQAEAAAPPIKTLHQTSPPAPFANAIPSAHGLNEKPISQNTTRPSSPVKQPERSRTQSTNAEVDQPMASANSANVEPSNRRPNFVSSSSSSGSNGNESVKIERLQKLNDQLKEELAEKDFVIKNLENQLEKFKTNQKKILELSNDSIYS</sequence>
<dbReference type="SMART" id="SM00320">
    <property type="entry name" value="WD40"/>
    <property type="match status" value="4"/>
</dbReference>
<dbReference type="SUPFAM" id="SSF50978">
    <property type="entry name" value="WD40 repeat-like"/>
    <property type="match status" value="1"/>
</dbReference>
<dbReference type="SMART" id="SM01167">
    <property type="entry name" value="DUF1900"/>
    <property type="match status" value="1"/>
</dbReference>
<dbReference type="Proteomes" id="UP001153365">
    <property type="component" value="Unassembled WGS sequence"/>
</dbReference>
<dbReference type="GO" id="GO:0030479">
    <property type="term" value="C:actin cortical patch"/>
    <property type="evidence" value="ECO:0007669"/>
    <property type="project" value="UniProtKB-ARBA"/>
</dbReference>
<dbReference type="Pfam" id="PF08953">
    <property type="entry name" value="DUF1899"/>
    <property type="match status" value="1"/>
</dbReference>
<feature type="domain" description="DUF1899" evidence="11">
    <location>
        <begin position="3"/>
        <end position="67"/>
    </location>
</feature>
<dbReference type="Pfam" id="PF16300">
    <property type="entry name" value="WD40_4"/>
    <property type="match status" value="1"/>
</dbReference>
<reference evidence="12" key="1">
    <citation type="submission" date="2022-06" db="EMBL/GenBank/DDBJ databases">
        <authorList>
            <consortium name="SYNGENTA / RWTH Aachen University"/>
        </authorList>
    </citation>
    <scope>NUCLEOTIDE SEQUENCE</scope>
</reference>
<evidence type="ECO:0000256" key="4">
    <source>
        <dbReference type="ARBA" id="ARBA00022737"/>
    </source>
</evidence>
<comment type="subunit">
    <text evidence="7">Binds to F-actin.</text>
</comment>
<dbReference type="PANTHER" id="PTHR10856:SF0">
    <property type="entry name" value="CORONIN"/>
    <property type="match status" value="1"/>
</dbReference>
<name>A0AAV0BIR4_PHAPC</name>
<dbReference type="PANTHER" id="PTHR10856">
    <property type="entry name" value="CORONIN"/>
    <property type="match status" value="1"/>
</dbReference>
<gene>
    <name evidence="12" type="ORF">PPACK8108_LOCUS21841</name>
</gene>
<evidence type="ECO:0000256" key="2">
    <source>
        <dbReference type="ARBA" id="ARBA00022553"/>
    </source>
</evidence>
<evidence type="ECO:0000256" key="3">
    <source>
        <dbReference type="ARBA" id="ARBA00022574"/>
    </source>
</evidence>
<evidence type="ECO:0000256" key="10">
    <source>
        <dbReference type="SAM" id="MobiDB-lite"/>
    </source>
</evidence>
<dbReference type="AlphaFoldDB" id="A0AAV0BIR4"/>
<dbReference type="GO" id="GO:0051015">
    <property type="term" value="F:actin filament binding"/>
    <property type="evidence" value="ECO:0007669"/>
    <property type="project" value="TreeGrafter"/>
</dbReference>
<keyword evidence="13" id="KW-1185">Reference proteome</keyword>
<feature type="region of interest" description="Disordered" evidence="10">
    <location>
        <begin position="407"/>
        <end position="494"/>
    </location>
</feature>
<dbReference type="Pfam" id="PF00400">
    <property type="entry name" value="WD40"/>
    <property type="match status" value="2"/>
</dbReference>
<proteinExistence type="inferred from homology"/>
<dbReference type="FunFam" id="2.130.10.10:FF:000197">
    <property type="entry name" value="Coronin"/>
    <property type="match status" value="1"/>
</dbReference>
<protein>
    <recommendedName>
        <fullName evidence="9">Coronin</fullName>
    </recommendedName>
</protein>
<evidence type="ECO:0000256" key="6">
    <source>
        <dbReference type="ARBA" id="ARBA00023203"/>
    </source>
</evidence>
<organism evidence="12 13">
    <name type="scientific">Phakopsora pachyrhizi</name>
    <name type="common">Asian soybean rust disease fungus</name>
    <dbReference type="NCBI Taxonomy" id="170000"/>
    <lineage>
        <taxon>Eukaryota</taxon>
        <taxon>Fungi</taxon>
        <taxon>Dikarya</taxon>
        <taxon>Basidiomycota</taxon>
        <taxon>Pucciniomycotina</taxon>
        <taxon>Pucciniomycetes</taxon>
        <taxon>Pucciniales</taxon>
        <taxon>Phakopsoraceae</taxon>
        <taxon>Phakopsora</taxon>
    </lineage>
</organism>
<keyword evidence="4 9" id="KW-0677">Repeat</keyword>
<dbReference type="InterPro" id="IPR015505">
    <property type="entry name" value="Coronin"/>
</dbReference>
<feature type="compositionally biased region" description="Polar residues" evidence="10">
    <location>
        <begin position="431"/>
        <end position="443"/>
    </location>
</feature>
<evidence type="ECO:0000256" key="8">
    <source>
        <dbReference type="PROSITE-ProRule" id="PRU00221"/>
    </source>
</evidence>
<dbReference type="GO" id="GO:0007015">
    <property type="term" value="P:actin filament organization"/>
    <property type="evidence" value="ECO:0007669"/>
    <property type="project" value="TreeGrafter"/>
</dbReference>
<dbReference type="InterPro" id="IPR001680">
    <property type="entry name" value="WD40_rpt"/>
</dbReference>
<keyword evidence="5" id="KW-0175">Coiled coil</keyword>
<dbReference type="SMART" id="SM01166">
    <property type="entry name" value="DUF1899"/>
    <property type="match status" value="1"/>
</dbReference>
<evidence type="ECO:0000256" key="5">
    <source>
        <dbReference type="ARBA" id="ARBA00023054"/>
    </source>
</evidence>
<keyword evidence="6" id="KW-0009">Actin-binding</keyword>
<dbReference type="PROSITE" id="PS50082">
    <property type="entry name" value="WD_REPEATS_2"/>
    <property type="match status" value="1"/>
</dbReference>
<evidence type="ECO:0000256" key="7">
    <source>
        <dbReference type="ARBA" id="ARBA00062568"/>
    </source>
</evidence>
<evidence type="ECO:0000313" key="12">
    <source>
        <dbReference type="EMBL" id="CAH7687104.1"/>
    </source>
</evidence>
<feature type="compositionally biased region" description="Low complexity" evidence="10">
    <location>
        <begin position="475"/>
        <end position="493"/>
    </location>
</feature>
<evidence type="ECO:0000256" key="9">
    <source>
        <dbReference type="RuleBase" id="RU280818"/>
    </source>
</evidence>
<comment type="similarity">
    <text evidence="1 9">Belongs to the WD repeat coronin family.</text>
</comment>
<dbReference type="InterPro" id="IPR036322">
    <property type="entry name" value="WD40_repeat_dom_sf"/>
</dbReference>
<dbReference type="Gene3D" id="2.130.10.10">
    <property type="entry name" value="YVTN repeat-like/Quinoprotein amine dehydrogenase"/>
    <property type="match status" value="1"/>
</dbReference>
<keyword evidence="2" id="KW-0597">Phosphoprotein</keyword>
<dbReference type="InterPro" id="IPR015048">
    <property type="entry name" value="DUF1899"/>
</dbReference>
<feature type="compositionally biased region" description="Polar residues" evidence="10">
    <location>
        <begin position="451"/>
        <end position="471"/>
    </location>
</feature>
<evidence type="ECO:0000259" key="11">
    <source>
        <dbReference type="SMART" id="SM01166"/>
    </source>
</evidence>
<accession>A0AAV0BIR4</accession>
<dbReference type="InterPro" id="IPR015943">
    <property type="entry name" value="WD40/YVTN_repeat-like_dom_sf"/>
</dbReference>
<comment type="caution">
    <text evidence="12">The sequence shown here is derived from an EMBL/GenBank/DDBJ whole genome shotgun (WGS) entry which is preliminary data.</text>
</comment>
<evidence type="ECO:0000256" key="1">
    <source>
        <dbReference type="ARBA" id="ARBA00009482"/>
    </source>
</evidence>
<dbReference type="EMBL" id="CALTRL010005833">
    <property type="protein sequence ID" value="CAH7687104.1"/>
    <property type="molecule type" value="Genomic_DNA"/>
</dbReference>
<feature type="repeat" description="WD" evidence="8">
    <location>
        <begin position="176"/>
        <end position="217"/>
    </location>
</feature>
<keyword evidence="3 8" id="KW-0853">WD repeat</keyword>